<dbReference type="AlphaFoldDB" id="A0A0E9VY40"/>
<organism evidence="1">
    <name type="scientific">Anguilla anguilla</name>
    <name type="common">European freshwater eel</name>
    <name type="synonym">Muraena anguilla</name>
    <dbReference type="NCBI Taxonomy" id="7936"/>
    <lineage>
        <taxon>Eukaryota</taxon>
        <taxon>Metazoa</taxon>
        <taxon>Chordata</taxon>
        <taxon>Craniata</taxon>
        <taxon>Vertebrata</taxon>
        <taxon>Euteleostomi</taxon>
        <taxon>Actinopterygii</taxon>
        <taxon>Neopterygii</taxon>
        <taxon>Teleostei</taxon>
        <taxon>Anguilliformes</taxon>
        <taxon>Anguillidae</taxon>
        <taxon>Anguilla</taxon>
    </lineage>
</organism>
<dbReference type="EMBL" id="GBXM01025611">
    <property type="protein sequence ID" value="JAH82966.1"/>
    <property type="molecule type" value="Transcribed_RNA"/>
</dbReference>
<proteinExistence type="predicted"/>
<name>A0A0E9VY40_ANGAN</name>
<reference evidence="1" key="1">
    <citation type="submission" date="2014-11" db="EMBL/GenBank/DDBJ databases">
        <authorList>
            <person name="Amaro Gonzalez C."/>
        </authorList>
    </citation>
    <scope>NUCLEOTIDE SEQUENCE</scope>
</reference>
<sequence>MLYCREKKERCYCFSECH</sequence>
<protein>
    <submittedName>
        <fullName evidence="1">Uncharacterized protein</fullName>
    </submittedName>
</protein>
<accession>A0A0E9VY40</accession>
<reference evidence="1" key="2">
    <citation type="journal article" date="2015" name="Fish Shellfish Immunol.">
        <title>Early steps in the European eel (Anguilla anguilla)-Vibrio vulnificus interaction in the gills: Role of the RtxA13 toxin.</title>
        <authorList>
            <person name="Callol A."/>
            <person name="Pajuelo D."/>
            <person name="Ebbesson L."/>
            <person name="Teles M."/>
            <person name="MacKenzie S."/>
            <person name="Amaro C."/>
        </authorList>
    </citation>
    <scope>NUCLEOTIDE SEQUENCE</scope>
</reference>
<evidence type="ECO:0000313" key="1">
    <source>
        <dbReference type="EMBL" id="JAH82966.1"/>
    </source>
</evidence>